<keyword evidence="2" id="KW-1185">Reference proteome</keyword>
<name>A0ABV6SKG7_AZOPA</name>
<proteinExistence type="predicted"/>
<evidence type="ECO:0000313" key="2">
    <source>
        <dbReference type="Proteomes" id="UP001589891"/>
    </source>
</evidence>
<dbReference type="RefSeq" id="WP_376945586.1">
    <property type="nucleotide sequence ID" value="NZ_CP171449.1"/>
</dbReference>
<comment type="caution">
    <text evidence="1">The sequence shown here is derived from an EMBL/GenBank/DDBJ whole genome shotgun (WGS) entry which is preliminary data.</text>
</comment>
<organism evidence="1 2">
    <name type="scientific">Azorhizophilus paspali</name>
    <name type="common">Azotobacter paspali</name>
    <dbReference type="NCBI Taxonomy" id="69963"/>
    <lineage>
        <taxon>Bacteria</taxon>
        <taxon>Pseudomonadati</taxon>
        <taxon>Pseudomonadota</taxon>
        <taxon>Gammaproteobacteria</taxon>
        <taxon>Pseudomonadales</taxon>
        <taxon>Pseudomonadaceae</taxon>
        <taxon>Azorhizophilus</taxon>
    </lineage>
</organism>
<sequence length="199" mass="22496">MKAEHLYLLADISSRPTASARTRLIAIRRLCRAFTQELEAIDAERRALRRQAGRLRVFLPFTGLAVSDLEQQASTCRRDARHDLHLALASFGRRLMRERQRISETLGFDDLCDLLNVNPVHRGALCRRAGAGFAEIVFIEGLEDSAEHQGTDWKDGPLFNACYYAMIGFLRERGLPPDFGRYCTKLREAGSEAGRALPY</sequence>
<protein>
    <submittedName>
        <fullName evidence="1">Uncharacterized protein</fullName>
    </submittedName>
</protein>
<accession>A0ABV6SKG7</accession>
<evidence type="ECO:0000313" key="1">
    <source>
        <dbReference type="EMBL" id="MFC0710017.1"/>
    </source>
</evidence>
<gene>
    <name evidence="1" type="ORF">ACFFGX_10745</name>
</gene>
<dbReference type="Proteomes" id="UP001589891">
    <property type="component" value="Unassembled WGS sequence"/>
</dbReference>
<reference evidence="1 2" key="1">
    <citation type="submission" date="2024-09" db="EMBL/GenBank/DDBJ databases">
        <authorList>
            <person name="Sun Q."/>
            <person name="Mori K."/>
        </authorList>
    </citation>
    <scope>NUCLEOTIDE SEQUENCE [LARGE SCALE GENOMIC DNA]</scope>
    <source>
        <strain evidence="1 2">NCAIM B.01794</strain>
    </source>
</reference>
<dbReference type="EMBL" id="JBHLSS010000064">
    <property type="protein sequence ID" value="MFC0710017.1"/>
    <property type="molecule type" value="Genomic_DNA"/>
</dbReference>